<sequence>MTEPRVKSELWVKAQLRLCDMAFLPAVVVRRGDPDAGLVLIKVNRLGRGCELLGRRFNDDGERVWTVIAGGSEPESEASCDAYIARELQIDTDLWVIEIEDAQGQYKPDGQEPLRQKPRS</sequence>
<comment type="caution">
    <text evidence="1">The sequence shown here is derived from an EMBL/GenBank/DDBJ whole genome shotgun (WGS) entry which is preliminary data.</text>
</comment>
<organism evidence="1 2">
    <name type="scientific">Magnetovibrio blakemorei</name>
    <dbReference type="NCBI Taxonomy" id="28181"/>
    <lineage>
        <taxon>Bacteria</taxon>
        <taxon>Pseudomonadati</taxon>
        <taxon>Pseudomonadota</taxon>
        <taxon>Alphaproteobacteria</taxon>
        <taxon>Rhodospirillales</taxon>
        <taxon>Magnetovibrionaceae</taxon>
        <taxon>Magnetovibrio</taxon>
    </lineage>
</organism>
<dbReference type="Pfam" id="PF07372">
    <property type="entry name" value="DUF1491"/>
    <property type="match status" value="1"/>
</dbReference>
<dbReference type="EMBL" id="MCGG01000055">
    <property type="protein sequence ID" value="OEJ65126.1"/>
    <property type="molecule type" value="Genomic_DNA"/>
</dbReference>
<name>A0A1E5Q4M4_9PROT</name>
<dbReference type="Proteomes" id="UP000095347">
    <property type="component" value="Unassembled WGS sequence"/>
</dbReference>
<dbReference type="STRING" id="28181.BEN30_15705"/>
<gene>
    <name evidence="1" type="ORF">BEN30_15705</name>
</gene>
<evidence type="ECO:0000313" key="1">
    <source>
        <dbReference type="EMBL" id="OEJ65126.1"/>
    </source>
</evidence>
<reference evidence="2" key="1">
    <citation type="submission" date="2016-07" db="EMBL/GenBank/DDBJ databases">
        <authorList>
            <person name="Florea S."/>
            <person name="Webb J.S."/>
            <person name="Jaromczyk J."/>
            <person name="Schardl C.L."/>
        </authorList>
    </citation>
    <scope>NUCLEOTIDE SEQUENCE [LARGE SCALE GENOMIC DNA]</scope>
    <source>
        <strain evidence="2">MV-1</strain>
    </source>
</reference>
<dbReference type="InterPro" id="IPR009964">
    <property type="entry name" value="DUF1491"/>
</dbReference>
<dbReference type="OrthoDB" id="9809136at2"/>
<dbReference type="Gene3D" id="3.40.1530.20">
    <property type="entry name" value="Protein of unknown function (DUF1491)"/>
    <property type="match status" value="1"/>
</dbReference>
<accession>A0A1E5Q4M4</accession>
<evidence type="ECO:0000313" key="2">
    <source>
        <dbReference type="Proteomes" id="UP000095347"/>
    </source>
</evidence>
<evidence type="ECO:0008006" key="3">
    <source>
        <dbReference type="Google" id="ProtNLM"/>
    </source>
</evidence>
<proteinExistence type="predicted"/>
<dbReference type="RefSeq" id="WP_069959015.1">
    <property type="nucleotide sequence ID" value="NZ_MCGG01000055.1"/>
</dbReference>
<protein>
    <recommendedName>
        <fullName evidence="3">GTP-binding protein Era</fullName>
    </recommendedName>
</protein>
<keyword evidence="2" id="KW-1185">Reference proteome</keyword>
<dbReference type="AlphaFoldDB" id="A0A1E5Q4M4"/>